<dbReference type="PROSITE" id="PS50110">
    <property type="entry name" value="RESPONSE_REGULATORY"/>
    <property type="match status" value="1"/>
</dbReference>
<dbReference type="EMBL" id="PPXG01000005">
    <property type="protein sequence ID" value="POH82249.1"/>
    <property type="molecule type" value="Genomic_DNA"/>
</dbReference>
<dbReference type="OrthoDB" id="582170at2"/>
<evidence type="ECO:0000256" key="2">
    <source>
        <dbReference type="PROSITE-ProRule" id="PRU00169"/>
    </source>
</evidence>
<feature type="modified residue" description="4-aspartylphosphate" evidence="2">
    <location>
        <position position="62"/>
    </location>
</feature>
<dbReference type="Gene3D" id="3.40.50.2300">
    <property type="match status" value="1"/>
</dbReference>
<dbReference type="InterPro" id="IPR011006">
    <property type="entry name" value="CheY-like_superfamily"/>
</dbReference>
<evidence type="ECO:0000259" key="3">
    <source>
        <dbReference type="PROSITE" id="PS50110"/>
    </source>
</evidence>
<name>A0A2S4ALJ0_STUST</name>
<gene>
    <name evidence="4" type="ORF">CXK91_13000</name>
</gene>
<feature type="domain" description="Response regulatory" evidence="3">
    <location>
        <begin position="12"/>
        <end position="122"/>
    </location>
</feature>
<protein>
    <recommendedName>
        <fullName evidence="3">Response regulatory domain-containing protein</fullName>
    </recommendedName>
</protein>
<evidence type="ECO:0000313" key="4">
    <source>
        <dbReference type="EMBL" id="POH82249.1"/>
    </source>
</evidence>
<comment type="caution">
    <text evidence="4">The sequence shown here is derived from an EMBL/GenBank/DDBJ whole genome shotgun (WGS) entry which is preliminary data.</text>
</comment>
<proteinExistence type="predicted"/>
<dbReference type="SUPFAM" id="SSF52172">
    <property type="entry name" value="CheY-like"/>
    <property type="match status" value="1"/>
</dbReference>
<sequence length="124" mass="13657">MPMSSKPLAGRRILVVEDELMVLMLVEDMLAELGCTSITSAATVDQALAFIDEKDFDAATLDVNLHGIKSFPIADALIARGVPFMFATGFGAEGVPARYNEQTVLRKPFRYQDVSDQFQRLLNC</sequence>
<keyword evidence="1 2" id="KW-0597">Phosphoprotein</keyword>
<dbReference type="Proteomes" id="UP000237068">
    <property type="component" value="Unassembled WGS sequence"/>
</dbReference>
<dbReference type="SMART" id="SM00448">
    <property type="entry name" value="REC"/>
    <property type="match status" value="1"/>
</dbReference>
<dbReference type="PANTHER" id="PTHR44591">
    <property type="entry name" value="STRESS RESPONSE REGULATOR PROTEIN 1"/>
    <property type="match status" value="1"/>
</dbReference>
<reference evidence="4 5" key="1">
    <citation type="submission" date="2018-01" db="EMBL/GenBank/DDBJ databases">
        <title>Denitrification phenotypes of diverse strains of Pseudomonas stutzeri.</title>
        <authorList>
            <person name="Milligan D.A."/>
            <person name="Bergaust L."/>
            <person name="Bakken L.R."/>
            <person name="Frostegard A."/>
        </authorList>
    </citation>
    <scope>NUCLEOTIDE SEQUENCE [LARGE SCALE GENOMIC DNA]</scope>
    <source>
        <strain evidence="4 5">24a13</strain>
    </source>
</reference>
<dbReference type="GO" id="GO:0000160">
    <property type="term" value="P:phosphorelay signal transduction system"/>
    <property type="evidence" value="ECO:0007669"/>
    <property type="project" value="InterPro"/>
</dbReference>
<dbReference type="AlphaFoldDB" id="A0A2S4ALJ0"/>
<dbReference type="Pfam" id="PF00072">
    <property type="entry name" value="Response_reg"/>
    <property type="match status" value="1"/>
</dbReference>
<evidence type="ECO:0000313" key="5">
    <source>
        <dbReference type="Proteomes" id="UP000237068"/>
    </source>
</evidence>
<evidence type="ECO:0000256" key="1">
    <source>
        <dbReference type="ARBA" id="ARBA00022553"/>
    </source>
</evidence>
<dbReference type="InterPro" id="IPR050595">
    <property type="entry name" value="Bact_response_regulator"/>
</dbReference>
<organism evidence="4 5">
    <name type="scientific">Stutzerimonas stutzeri</name>
    <name type="common">Pseudomonas stutzeri</name>
    <dbReference type="NCBI Taxonomy" id="316"/>
    <lineage>
        <taxon>Bacteria</taxon>
        <taxon>Pseudomonadati</taxon>
        <taxon>Pseudomonadota</taxon>
        <taxon>Gammaproteobacteria</taxon>
        <taxon>Pseudomonadales</taxon>
        <taxon>Pseudomonadaceae</taxon>
        <taxon>Stutzerimonas</taxon>
    </lineage>
</organism>
<accession>A0A2S4ALJ0</accession>
<dbReference type="InterPro" id="IPR001789">
    <property type="entry name" value="Sig_transdc_resp-reg_receiver"/>
</dbReference>
<dbReference type="PANTHER" id="PTHR44591:SF24">
    <property type="entry name" value="PROTEIN-GLUTAMATE METHYLESTERASE_PROTEIN-GLUTAMINE GLUTAMINASE 1"/>
    <property type="match status" value="1"/>
</dbReference>